<dbReference type="InterPro" id="IPR000014">
    <property type="entry name" value="PAS"/>
</dbReference>
<evidence type="ECO:0000256" key="8">
    <source>
        <dbReference type="SAM" id="Phobius"/>
    </source>
</evidence>
<dbReference type="InterPro" id="IPR001789">
    <property type="entry name" value="Sig_transdc_resp-reg_receiver"/>
</dbReference>
<dbReference type="PROSITE" id="PS50110">
    <property type="entry name" value="RESPONSE_REGULATORY"/>
    <property type="match status" value="1"/>
</dbReference>
<dbReference type="InterPro" id="IPR035965">
    <property type="entry name" value="PAS-like_dom_sf"/>
</dbReference>
<dbReference type="EMBL" id="AP024233">
    <property type="protein sequence ID" value="BCO10257.1"/>
    <property type="molecule type" value="Genomic_DNA"/>
</dbReference>
<evidence type="ECO:0000256" key="7">
    <source>
        <dbReference type="PROSITE-ProRule" id="PRU00169"/>
    </source>
</evidence>
<dbReference type="SMART" id="SM00091">
    <property type="entry name" value="PAS"/>
    <property type="match status" value="1"/>
</dbReference>
<evidence type="ECO:0000256" key="3">
    <source>
        <dbReference type="ARBA" id="ARBA00012438"/>
    </source>
</evidence>
<gene>
    <name evidence="14" type="ORF">GF1_26330</name>
</gene>
<comment type="catalytic activity">
    <reaction evidence="1">
        <text>ATP + protein L-histidine = ADP + protein N-phospho-L-histidine.</text>
        <dbReference type="EC" id="2.7.13.3"/>
    </reaction>
</comment>
<dbReference type="PANTHER" id="PTHR43065">
    <property type="entry name" value="SENSOR HISTIDINE KINASE"/>
    <property type="match status" value="1"/>
</dbReference>
<feature type="modified residue" description="4-aspartylphosphate" evidence="7">
    <location>
        <position position="837"/>
    </location>
</feature>
<dbReference type="InterPro" id="IPR003594">
    <property type="entry name" value="HATPase_dom"/>
</dbReference>
<dbReference type="PROSITE" id="PS50109">
    <property type="entry name" value="HIS_KIN"/>
    <property type="match status" value="1"/>
</dbReference>
<keyword evidence="5" id="KW-0808">Transferase</keyword>
<dbReference type="InterPro" id="IPR011006">
    <property type="entry name" value="CheY-like_superfamily"/>
</dbReference>
<keyword evidence="15" id="KW-1185">Reference proteome</keyword>
<evidence type="ECO:0000256" key="6">
    <source>
        <dbReference type="ARBA" id="ARBA00022777"/>
    </source>
</evidence>
<dbReference type="Pfam" id="PF08448">
    <property type="entry name" value="PAS_4"/>
    <property type="match status" value="1"/>
</dbReference>
<dbReference type="GO" id="GO:0000155">
    <property type="term" value="F:phosphorelay sensor kinase activity"/>
    <property type="evidence" value="ECO:0007669"/>
    <property type="project" value="InterPro"/>
</dbReference>
<feature type="domain" description="Response regulatory" evidence="10">
    <location>
        <begin position="783"/>
        <end position="903"/>
    </location>
</feature>
<sequence length="906" mass="100092">MTDTPARRHRFLYSLRTKLQVMTLVVVLLPMVVVTVAVVHVLKQHLDEDIARQLYSDVSAASLFYQKELGRVQDAVHSISLDNTVKTTFYLGIKGQLKKHLETLGAQYNLDFLLIVTPLGRLAVSPYPGREMGHDFYEHPVIAEAAFMSDYSATMLEENATLLHFLELKGRNVDNMPVLVMEAASPIVVRDKFVGIVFGGRMVSGNESFLEQVRTVAGCDRVELIAGNRVAGSSLDPDGRAGRWGFRFPERLDYEVASDAVFGTRIFSPLDMEEQIYAYHPLEMPEESLAALVCFRDVSHFQPLLTRMWRLMISIFFAALVLALVLTLVMSRFIATPLHRLTTAMRNVRKGGVFEPVPVRRDDEIGDLISGFNRMAGRLEQRIQDLHHEVLCRKEAEKELAAESERLRVTLESIADGVIATDTEGRVVIMNRVAEQLTGWGREEASGRPVNEVCPVVDELTGHVLGNPVARIMETGQQALTSGDLVLRASSGEEFLITESCAPLKDREGNIVGAVLVFRDVTQRRRMEEELTKAQKLESIGVLAGGIAHDFNNLLTAILGNISLAKLEVDPGEQQYRNLEDAELASLRARDLTQQLLTFSRGGAPVKCKLHLGKLIEEVAGFILRGSPVQPDLHLADNLWPVHADGGQINQVLSNLLINSMQAMPDGGTIRISACNYTVAEETSLPLRAGRYVQITVEDQGMGIPPEHLDRIFDPYFTTKEAGNGLGLAISYAIVNKHGGYILVDSVQGSGTIFYVYLPARLEEDRICSDGDRQGSPAEGSGRILVMDDEDMVRSVVRSILTALGYSVECVADGEEAVRVYREAMESGNRFDALLVDLTIPGGMGGEETIRILRQIDPEVKGIVSSGYSSHPIMSRYKTYGFAGVVVKPYQMGELGRVLREVLSRA</sequence>
<reference evidence="14" key="1">
    <citation type="submission" date="2020-12" db="EMBL/GenBank/DDBJ databases">
        <title>Desulfobium dissulfuricans gen. nov., sp. nov., a novel mesophilic, sulfate-reducing bacterium isolated from a deep-sea hydrothermal vent.</title>
        <authorList>
            <person name="Hashimoto Y."/>
            <person name="Tame A."/>
            <person name="Sawayama S."/>
            <person name="Miyazaki J."/>
            <person name="Takai K."/>
            <person name="Nakagawa S."/>
        </authorList>
    </citation>
    <scope>NUCLEOTIDE SEQUENCE</scope>
    <source>
        <strain evidence="14">GF1</strain>
    </source>
</reference>
<dbReference type="SMART" id="SM00086">
    <property type="entry name" value="PAC"/>
    <property type="match status" value="1"/>
</dbReference>
<dbReference type="Gene3D" id="6.10.340.10">
    <property type="match status" value="1"/>
</dbReference>
<evidence type="ECO:0000259" key="13">
    <source>
        <dbReference type="PROSITE" id="PS50885"/>
    </source>
</evidence>
<keyword evidence="8" id="KW-1133">Transmembrane helix</keyword>
<evidence type="ECO:0000256" key="2">
    <source>
        <dbReference type="ARBA" id="ARBA00004370"/>
    </source>
</evidence>
<evidence type="ECO:0000313" key="15">
    <source>
        <dbReference type="Proteomes" id="UP001063350"/>
    </source>
</evidence>
<dbReference type="CDD" id="cd00156">
    <property type="entry name" value="REC"/>
    <property type="match status" value="1"/>
</dbReference>
<dbReference type="SUPFAM" id="SSF158472">
    <property type="entry name" value="HAMP domain-like"/>
    <property type="match status" value="1"/>
</dbReference>
<dbReference type="PRINTS" id="PR00344">
    <property type="entry name" value="BCTRLSENSOR"/>
</dbReference>
<dbReference type="InterPro" id="IPR005467">
    <property type="entry name" value="His_kinase_dom"/>
</dbReference>
<keyword evidence="4 7" id="KW-0597">Phosphoprotein</keyword>
<dbReference type="SUPFAM" id="SSF55785">
    <property type="entry name" value="PYP-like sensor domain (PAS domain)"/>
    <property type="match status" value="1"/>
</dbReference>
<dbReference type="SUPFAM" id="SSF52172">
    <property type="entry name" value="CheY-like"/>
    <property type="match status" value="1"/>
</dbReference>
<keyword evidence="8" id="KW-0472">Membrane</keyword>
<feature type="transmembrane region" description="Helical" evidence="8">
    <location>
        <begin position="21"/>
        <end position="42"/>
    </location>
</feature>
<dbReference type="SUPFAM" id="SSF55874">
    <property type="entry name" value="ATPase domain of HSP90 chaperone/DNA topoisomerase II/histidine kinase"/>
    <property type="match status" value="1"/>
</dbReference>
<evidence type="ECO:0000256" key="4">
    <source>
        <dbReference type="ARBA" id="ARBA00022553"/>
    </source>
</evidence>
<dbReference type="PROSITE" id="PS50885">
    <property type="entry name" value="HAMP"/>
    <property type="match status" value="1"/>
</dbReference>
<evidence type="ECO:0000259" key="12">
    <source>
        <dbReference type="PROSITE" id="PS50113"/>
    </source>
</evidence>
<dbReference type="Proteomes" id="UP001063350">
    <property type="component" value="Chromosome"/>
</dbReference>
<dbReference type="PROSITE" id="PS50112">
    <property type="entry name" value="PAS"/>
    <property type="match status" value="1"/>
</dbReference>
<dbReference type="SUPFAM" id="SSF47384">
    <property type="entry name" value="Homodimeric domain of signal transducing histidine kinase"/>
    <property type="match status" value="1"/>
</dbReference>
<dbReference type="SMART" id="SM00387">
    <property type="entry name" value="HATPase_c"/>
    <property type="match status" value="1"/>
</dbReference>
<feature type="domain" description="PAC" evidence="12">
    <location>
        <begin position="481"/>
        <end position="533"/>
    </location>
</feature>
<dbReference type="InterPro" id="IPR000700">
    <property type="entry name" value="PAS-assoc_C"/>
</dbReference>
<feature type="transmembrane region" description="Helical" evidence="8">
    <location>
        <begin position="308"/>
        <end position="330"/>
    </location>
</feature>
<proteinExistence type="predicted"/>
<dbReference type="InterPro" id="IPR036890">
    <property type="entry name" value="HATPase_C_sf"/>
</dbReference>
<protein>
    <recommendedName>
        <fullName evidence="3">histidine kinase</fullName>
        <ecNumber evidence="3">2.7.13.3</ecNumber>
    </recommendedName>
</protein>
<dbReference type="Gene3D" id="3.30.565.10">
    <property type="entry name" value="Histidine kinase-like ATPase, C-terminal domain"/>
    <property type="match status" value="1"/>
</dbReference>
<dbReference type="SMART" id="SM00304">
    <property type="entry name" value="HAMP"/>
    <property type="match status" value="1"/>
</dbReference>
<dbReference type="InterPro" id="IPR001610">
    <property type="entry name" value="PAC"/>
</dbReference>
<dbReference type="Pfam" id="PF00512">
    <property type="entry name" value="HisKA"/>
    <property type="match status" value="1"/>
</dbReference>
<dbReference type="CDD" id="cd06225">
    <property type="entry name" value="HAMP"/>
    <property type="match status" value="1"/>
</dbReference>
<dbReference type="KEGG" id="ddu:GF1_26330"/>
<dbReference type="PROSITE" id="PS50113">
    <property type="entry name" value="PAC"/>
    <property type="match status" value="1"/>
</dbReference>
<dbReference type="PANTHER" id="PTHR43065:SF42">
    <property type="entry name" value="TWO-COMPONENT SENSOR PPRA"/>
    <property type="match status" value="1"/>
</dbReference>
<dbReference type="RefSeq" id="WP_267926992.1">
    <property type="nucleotide sequence ID" value="NZ_AP024233.1"/>
</dbReference>
<dbReference type="AlphaFoldDB" id="A0A915XKP0"/>
<dbReference type="SMART" id="SM00388">
    <property type="entry name" value="HisKA"/>
    <property type="match status" value="1"/>
</dbReference>
<dbReference type="Pfam" id="PF00672">
    <property type="entry name" value="HAMP"/>
    <property type="match status" value="1"/>
</dbReference>
<evidence type="ECO:0000313" key="14">
    <source>
        <dbReference type="EMBL" id="BCO10257.1"/>
    </source>
</evidence>
<dbReference type="InterPro" id="IPR036097">
    <property type="entry name" value="HisK_dim/P_sf"/>
</dbReference>
<dbReference type="InterPro" id="IPR003661">
    <property type="entry name" value="HisK_dim/P_dom"/>
</dbReference>
<keyword evidence="6" id="KW-0418">Kinase</keyword>
<dbReference type="InterPro" id="IPR004358">
    <property type="entry name" value="Sig_transdc_His_kin-like_C"/>
</dbReference>
<organism evidence="14 15">
    <name type="scientific">Desulfolithobacter dissulfuricans</name>
    <dbReference type="NCBI Taxonomy" id="2795293"/>
    <lineage>
        <taxon>Bacteria</taxon>
        <taxon>Pseudomonadati</taxon>
        <taxon>Thermodesulfobacteriota</taxon>
        <taxon>Desulfobulbia</taxon>
        <taxon>Desulfobulbales</taxon>
        <taxon>Desulfobulbaceae</taxon>
        <taxon>Desulfolithobacter</taxon>
    </lineage>
</organism>
<evidence type="ECO:0000256" key="1">
    <source>
        <dbReference type="ARBA" id="ARBA00000085"/>
    </source>
</evidence>
<dbReference type="Pfam" id="PF02518">
    <property type="entry name" value="HATPase_c"/>
    <property type="match status" value="1"/>
</dbReference>
<dbReference type="InterPro" id="IPR003660">
    <property type="entry name" value="HAMP_dom"/>
</dbReference>
<feature type="domain" description="HAMP" evidence="13">
    <location>
        <begin position="332"/>
        <end position="384"/>
    </location>
</feature>
<dbReference type="SMART" id="SM00448">
    <property type="entry name" value="REC"/>
    <property type="match status" value="1"/>
</dbReference>
<accession>A0A915XKP0</accession>
<dbReference type="InterPro" id="IPR013656">
    <property type="entry name" value="PAS_4"/>
</dbReference>
<dbReference type="NCBIfam" id="TIGR00229">
    <property type="entry name" value="sensory_box"/>
    <property type="match status" value="1"/>
</dbReference>
<evidence type="ECO:0000259" key="11">
    <source>
        <dbReference type="PROSITE" id="PS50112"/>
    </source>
</evidence>
<keyword evidence="8" id="KW-0812">Transmembrane</keyword>
<dbReference type="Gene3D" id="3.30.450.20">
    <property type="entry name" value="PAS domain"/>
    <property type="match status" value="1"/>
</dbReference>
<evidence type="ECO:0000259" key="10">
    <source>
        <dbReference type="PROSITE" id="PS50110"/>
    </source>
</evidence>
<dbReference type="CDD" id="cd00082">
    <property type="entry name" value="HisKA"/>
    <property type="match status" value="1"/>
</dbReference>
<feature type="domain" description="PAS" evidence="11">
    <location>
        <begin position="403"/>
        <end position="448"/>
    </location>
</feature>
<dbReference type="Gene3D" id="3.40.50.2300">
    <property type="match status" value="1"/>
</dbReference>
<feature type="domain" description="Histidine kinase" evidence="9">
    <location>
        <begin position="546"/>
        <end position="762"/>
    </location>
</feature>
<dbReference type="Pfam" id="PF00072">
    <property type="entry name" value="Response_reg"/>
    <property type="match status" value="1"/>
</dbReference>
<dbReference type="EC" id="2.7.13.3" evidence="3"/>
<name>A0A915XKP0_9BACT</name>
<dbReference type="Gene3D" id="1.10.287.130">
    <property type="match status" value="1"/>
</dbReference>
<evidence type="ECO:0000259" key="9">
    <source>
        <dbReference type="PROSITE" id="PS50109"/>
    </source>
</evidence>
<dbReference type="GO" id="GO:0016020">
    <property type="term" value="C:membrane"/>
    <property type="evidence" value="ECO:0007669"/>
    <property type="project" value="UniProtKB-SubCell"/>
</dbReference>
<comment type="subcellular location">
    <subcellularLocation>
        <location evidence="2">Membrane</location>
    </subcellularLocation>
</comment>
<evidence type="ECO:0000256" key="5">
    <source>
        <dbReference type="ARBA" id="ARBA00022679"/>
    </source>
</evidence>
<dbReference type="CDD" id="cd00130">
    <property type="entry name" value="PAS"/>
    <property type="match status" value="1"/>
</dbReference>